<protein>
    <recommendedName>
        <fullName evidence="4">Integral membrane protein</fullName>
    </recommendedName>
</protein>
<feature type="transmembrane region" description="Helical" evidence="1">
    <location>
        <begin position="47"/>
        <end position="71"/>
    </location>
</feature>
<accession>A0A1Y1ZE64</accession>
<dbReference type="AlphaFoldDB" id="A0A1Y1ZE64"/>
<feature type="transmembrane region" description="Helical" evidence="1">
    <location>
        <begin position="83"/>
        <end position="106"/>
    </location>
</feature>
<gene>
    <name evidence="2" type="ORF">BCR34DRAFT_666020</name>
</gene>
<comment type="caution">
    <text evidence="2">The sequence shown here is derived from an EMBL/GenBank/DDBJ whole genome shotgun (WGS) entry which is preliminary data.</text>
</comment>
<name>A0A1Y1ZE64_9PLEO</name>
<dbReference type="Pfam" id="PF14087">
    <property type="entry name" value="DUF4267"/>
    <property type="match status" value="1"/>
</dbReference>
<dbReference type="EMBL" id="MCFA01000099">
    <property type="protein sequence ID" value="ORY08506.1"/>
    <property type="molecule type" value="Genomic_DNA"/>
</dbReference>
<reference evidence="2 3" key="1">
    <citation type="submission" date="2016-07" db="EMBL/GenBank/DDBJ databases">
        <title>Pervasive Adenine N6-methylation of Active Genes in Fungi.</title>
        <authorList>
            <consortium name="DOE Joint Genome Institute"/>
            <person name="Mondo S.J."/>
            <person name="Dannebaum R.O."/>
            <person name="Kuo R.C."/>
            <person name="Labutti K."/>
            <person name="Haridas S."/>
            <person name="Kuo A."/>
            <person name="Salamov A."/>
            <person name="Ahrendt S.R."/>
            <person name="Lipzen A."/>
            <person name="Sullivan W."/>
            <person name="Andreopoulos W.B."/>
            <person name="Clum A."/>
            <person name="Lindquist E."/>
            <person name="Daum C."/>
            <person name="Ramamoorthy G.K."/>
            <person name="Gryganskyi A."/>
            <person name="Culley D."/>
            <person name="Magnuson J.K."/>
            <person name="James T.Y."/>
            <person name="O'Malley M.A."/>
            <person name="Stajich J.E."/>
            <person name="Spatafora J.W."/>
            <person name="Visel A."/>
            <person name="Grigoriev I.V."/>
        </authorList>
    </citation>
    <scope>NUCLEOTIDE SEQUENCE [LARGE SCALE GENOMIC DNA]</scope>
    <source>
        <strain evidence="2 3">CBS 115471</strain>
    </source>
</reference>
<evidence type="ECO:0000313" key="3">
    <source>
        <dbReference type="Proteomes" id="UP000193144"/>
    </source>
</evidence>
<evidence type="ECO:0000313" key="2">
    <source>
        <dbReference type="EMBL" id="ORY08506.1"/>
    </source>
</evidence>
<proteinExistence type="predicted"/>
<feature type="transmembrane region" description="Helical" evidence="1">
    <location>
        <begin position="112"/>
        <end position="129"/>
    </location>
</feature>
<evidence type="ECO:0000256" key="1">
    <source>
        <dbReference type="SAM" id="Phobius"/>
    </source>
</evidence>
<dbReference type="OrthoDB" id="5216128at2759"/>
<dbReference type="InterPro" id="IPR025363">
    <property type="entry name" value="DUF4267"/>
</dbReference>
<dbReference type="Proteomes" id="UP000193144">
    <property type="component" value="Unassembled WGS sequence"/>
</dbReference>
<evidence type="ECO:0008006" key="4">
    <source>
        <dbReference type="Google" id="ProtNLM"/>
    </source>
</evidence>
<keyword evidence="1" id="KW-0472">Membrane</keyword>
<keyword evidence="3" id="KW-1185">Reference proteome</keyword>
<keyword evidence="1" id="KW-1133">Transmembrane helix</keyword>
<organism evidence="2 3">
    <name type="scientific">Clohesyomyces aquaticus</name>
    <dbReference type="NCBI Taxonomy" id="1231657"/>
    <lineage>
        <taxon>Eukaryota</taxon>
        <taxon>Fungi</taxon>
        <taxon>Dikarya</taxon>
        <taxon>Ascomycota</taxon>
        <taxon>Pezizomycotina</taxon>
        <taxon>Dothideomycetes</taxon>
        <taxon>Pleosporomycetidae</taxon>
        <taxon>Pleosporales</taxon>
        <taxon>Lindgomycetaceae</taxon>
        <taxon>Clohesyomyces</taxon>
    </lineage>
</organism>
<sequence>MPSPLHYTSLLLATTFLFFGINAVLRPLHALTFFSLSSTPTISPDDLSLISAITVVYGARDIFIACAIYAAAIFGRGKSGDKVLGWILIAAAAQAGADGAVCRWMVGEGEWAHWGYAPVVAGVGGLLVLR</sequence>
<keyword evidence="1" id="KW-0812">Transmembrane</keyword>